<name>A0A1W1XTQ3_9CLOT</name>
<evidence type="ECO:0000256" key="7">
    <source>
        <dbReference type="PROSITE-ProRule" id="PRU00473"/>
    </source>
</evidence>
<dbReference type="CDD" id="cd07185">
    <property type="entry name" value="OmpA_C-like"/>
    <property type="match status" value="1"/>
</dbReference>
<feature type="transmembrane region" description="Helical" evidence="8">
    <location>
        <begin position="16"/>
        <end position="35"/>
    </location>
</feature>
<sequence length="253" mass="28107">MKKKKPEKEPNSERWLLTYSDLVTLLMAFFIVMYASSSVNQTKFNQVAQALKQGFNSGQGKSIIGNQDALDIKDKPVYIDAQSAQQKNDKLEQNTLDSVKKLIDNYIKQNNLQGSVGTQIEERGLVISFQEASFFDSGKSDIKPEFANRIVTIGSMLNTIDNYVRVEGNTDNVPIKNSQYTDNLALSCDRAANVERLLEGQSHVSALRLSATGYGENRPVADNNTDAGRARNRRVDIVVIDSKYSATESNNGK</sequence>
<dbReference type="OrthoDB" id="9815217at2"/>
<evidence type="ECO:0000313" key="10">
    <source>
        <dbReference type="EMBL" id="SMC27266.1"/>
    </source>
</evidence>
<gene>
    <name evidence="10" type="ORF">SAMN02745134_03110</name>
</gene>
<dbReference type="EMBL" id="FWXH01000016">
    <property type="protein sequence ID" value="SMC27266.1"/>
    <property type="molecule type" value="Genomic_DNA"/>
</dbReference>
<dbReference type="PANTHER" id="PTHR30329">
    <property type="entry name" value="STATOR ELEMENT OF FLAGELLAR MOTOR COMPLEX"/>
    <property type="match status" value="1"/>
</dbReference>
<keyword evidence="4 8" id="KW-0812">Transmembrane</keyword>
<organism evidence="10 11">
    <name type="scientific">Clostridium acidisoli DSM 12555</name>
    <dbReference type="NCBI Taxonomy" id="1121291"/>
    <lineage>
        <taxon>Bacteria</taxon>
        <taxon>Bacillati</taxon>
        <taxon>Bacillota</taxon>
        <taxon>Clostridia</taxon>
        <taxon>Eubacteriales</taxon>
        <taxon>Clostridiaceae</taxon>
        <taxon>Clostridium</taxon>
    </lineage>
</organism>
<dbReference type="Pfam" id="PF00691">
    <property type="entry name" value="OmpA"/>
    <property type="match status" value="1"/>
</dbReference>
<keyword evidence="11" id="KW-1185">Reference proteome</keyword>
<proteinExistence type="inferred from homology"/>
<evidence type="ECO:0000256" key="3">
    <source>
        <dbReference type="ARBA" id="ARBA00022475"/>
    </source>
</evidence>
<dbReference type="InterPro" id="IPR036737">
    <property type="entry name" value="OmpA-like_sf"/>
</dbReference>
<dbReference type="Gene3D" id="3.30.1330.60">
    <property type="entry name" value="OmpA-like domain"/>
    <property type="match status" value="1"/>
</dbReference>
<keyword evidence="3" id="KW-1003">Cell membrane</keyword>
<dbReference type="InterPro" id="IPR006665">
    <property type="entry name" value="OmpA-like"/>
</dbReference>
<accession>A0A1W1XTQ3</accession>
<evidence type="ECO:0000256" key="6">
    <source>
        <dbReference type="ARBA" id="ARBA00023136"/>
    </source>
</evidence>
<dbReference type="PROSITE" id="PS51123">
    <property type="entry name" value="OMPA_2"/>
    <property type="match status" value="1"/>
</dbReference>
<evidence type="ECO:0000313" key="11">
    <source>
        <dbReference type="Proteomes" id="UP000192468"/>
    </source>
</evidence>
<protein>
    <submittedName>
        <fullName evidence="10">Chemotaxis protein MotB</fullName>
    </submittedName>
</protein>
<feature type="domain" description="OmpA-like" evidence="9">
    <location>
        <begin position="122"/>
        <end position="243"/>
    </location>
</feature>
<evidence type="ECO:0000259" key="9">
    <source>
        <dbReference type="PROSITE" id="PS51123"/>
    </source>
</evidence>
<comment type="similarity">
    <text evidence="2">Belongs to the MotB family.</text>
</comment>
<dbReference type="Pfam" id="PF13677">
    <property type="entry name" value="MotB_plug"/>
    <property type="match status" value="1"/>
</dbReference>
<evidence type="ECO:0000256" key="8">
    <source>
        <dbReference type="SAM" id="Phobius"/>
    </source>
</evidence>
<dbReference type="GO" id="GO:0005886">
    <property type="term" value="C:plasma membrane"/>
    <property type="evidence" value="ECO:0007669"/>
    <property type="project" value="UniProtKB-SubCell"/>
</dbReference>
<dbReference type="InterPro" id="IPR025713">
    <property type="entry name" value="MotB-like_N_dom"/>
</dbReference>
<evidence type="ECO:0000256" key="2">
    <source>
        <dbReference type="ARBA" id="ARBA00008914"/>
    </source>
</evidence>
<dbReference type="RefSeq" id="WP_084117029.1">
    <property type="nucleotide sequence ID" value="NZ_FWXH01000016.1"/>
</dbReference>
<evidence type="ECO:0000256" key="4">
    <source>
        <dbReference type="ARBA" id="ARBA00022692"/>
    </source>
</evidence>
<dbReference type="PANTHER" id="PTHR30329:SF21">
    <property type="entry name" value="LIPOPROTEIN YIAD-RELATED"/>
    <property type="match status" value="1"/>
</dbReference>
<dbReference type="SUPFAM" id="SSF103088">
    <property type="entry name" value="OmpA-like"/>
    <property type="match status" value="1"/>
</dbReference>
<keyword evidence="5 8" id="KW-1133">Transmembrane helix</keyword>
<reference evidence="10 11" key="1">
    <citation type="submission" date="2017-04" db="EMBL/GenBank/DDBJ databases">
        <authorList>
            <person name="Afonso C.L."/>
            <person name="Miller P.J."/>
            <person name="Scott M.A."/>
            <person name="Spackman E."/>
            <person name="Goraichik I."/>
            <person name="Dimitrov K.M."/>
            <person name="Suarez D.L."/>
            <person name="Swayne D.E."/>
        </authorList>
    </citation>
    <scope>NUCLEOTIDE SEQUENCE [LARGE SCALE GENOMIC DNA]</scope>
    <source>
        <strain evidence="10 11">DSM 12555</strain>
    </source>
</reference>
<evidence type="ECO:0000256" key="5">
    <source>
        <dbReference type="ARBA" id="ARBA00022989"/>
    </source>
</evidence>
<dbReference type="AlphaFoldDB" id="A0A1W1XTQ3"/>
<keyword evidence="6 7" id="KW-0472">Membrane</keyword>
<dbReference type="InterPro" id="IPR050330">
    <property type="entry name" value="Bact_OuterMem_StrucFunc"/>
</dbReference>
<evidence type="ECO:0000256" key="1">
    <source>
        <dbReference type="ARBA" id="ARBA00004162"/>
    </source>
</evidence>
<dbReference type="Proteomes" id="UP000192468">
    <property type="component" value="Unassembled WGS sequence"/>
</dbReference>
<dbReference type="STRING" id="1121291.SAMN02745134_03110"/>
<comment type="subcellular location">
    <subcellularLocation>
        <location evidence="1">Cell membrane</location>
        <topology evidence="1">Single-pass membrane protein</topology>
    </subcellularLocation>
</comment>